<dbReference type="VEuPathDB" id="FungiDB:RhiirA1_523487"/>
<gene>
    <name evidence="1" type="ORF">RhiirA4_441353</name>
</gene>
<dbReference type="Proteomes" id="UP000234323">
    <property type="component" value="Unassembled WGS sequence"/>
</dbReference>
<proteinExistence type="predicted"/>
<accession>A0A2I1G4G4</accession>
<protein>
    <submittedName>
        <fullName evidence="1">Uncharacterized protein</fullName>
    </submittedName>
</protein>
<dbReference type="VEuPathDB" id="FungiDB:RhiirFUN_019895"/>
<reference evidence="1 2" key="1">
    <citation type="submission" date="2015-10" db="EMBL/GenBank/DDBJ databases">
        <title>Genome analyses suggest a sexual origin of heterokaryosis in a supposedly ancient asexual fungus.</title>
        <authorList>
            <person name="Ropars J."/>
            <person name="Sedzielewska K."/>
            <person name="Noel J."/>
            <person name="Charron P."/>
            <person name="Farinelli L."/>
            <person name="Marton T."/>
            <person name="Kruger M."/>
            <person name="Pelin A."/>
            <person name="Brachmann A."/>
            <person name="Corradi N."/>
        </authorList>
    </citation>
    <scope>NUCLEOTIDE SEQUENCE [LARGE SCALE GENOMIC DNA]</scope>
    <source>
        <strain evidence="1 2">A4</strain>
    </source>
</reference>
<evidence type="ECO:0000313" key="2">
    <source>
        <dbReference type="Proteomes" id="UP000234323"/>
    </source>
</evidence>
<dbReference type="VEuPathDB" id="FungiDB:FUN_019628"/>
<comment type="caution">
    <text evidence="1">The sequence shown here is derived from an EMBL/GenBank/DDBJ whole genome shotgun (WGS) entry which is preliminary data.</text>
</comment>
<keyword evidence="2" id="KW-1185">Reference proteome</keyword>
<sequence>MNNYNMYNSLIVYRLIPSFTFPLHFVNMSLPRKNPEVHPPYWGILSLNGLQKFTMNNIPGCNELFVTSEQRFCMNEIAKADKNLLDKTVRQFIIKNKLNENGTFKNISKLRDIFSEDLTKVFAHLPEDNNEDEEWEYSFSQNGDSSSLASSIIGNPWITDEDTRFRPLG</sequence>
<organism evidence="1 2">
    <name type="scientific">Rhizophagus irregularis</name>
    <dbReference type="NCBI Taxonomy" id="588596"/>
    <lineage>
        <taxon>Eukaryota</taxon>
        <taxon>Fungi</taxon>
        <taxon>Fungi incertae sedis</taxon>
        <taxon>Mucoromycota</taxon>
        <taxon>Glomeromycotina</taxon>
        <taxon>Glomeromycetes</taxon>
        <taxon>Glomerales</taxon>
        <taxon>Glomeraceae</taxon>
        <taxon>Rhizophagus</taxon>
    </lineage>
</organism>
<dbReference type="EMBL" id="LLXI01000153">
    <property type="protein sequence ID" value="PKY41519.1"/>
    <property type="molecule type" value="Genomic_DNA"/>
</dbReference>
<evidence type="ECO:0000313" key="1">
    <source>
        <dbReference type="EMBL" id="PKY41519.1"/>
    </source>
</evidence>
<name>A0A2I1G4G4_9GLOM</name>
<dbReference type="AlphaFoldDB" id="A0A2I1G4G4"/>